<dbReference type="EMBL" id="QLMD01000006">
    <property type="protein sequence ID" value="RAJ96943.1"/>
    <property type="molecule type" value="Genomic_DNA"/>
</dbReference>
<evidence type="ECO:0000313" key="2">
    <source>
        <dbReference type="Proteomes" id="UP000249203"/>
    </source>
</evidence>
<dbReference type="AlphaFoldDB" id="A0A327WVM5"/>
<organism evidence="1 2">
    <name type="scientific">Aliidiomarina maris</name>
    <dbReference type="NCBI Taxonomy" id="531312"/>
    <lineage>
        <taxon>Bacteria</taxon>
        <taxon>Pseudomonadati</taxon>
        <taxon>Pseudomonadota</taxon>
        <taxon>Gammaproteobacteria</taxon>
        <taxon>Alteromonadales</taxon>
        <taxon>Idiomarinaceae</taxon>
        <taxon>Aliidiomarina</taxon>
    </lineage>
</organism>
<gene>
    <name evidence="1" type="ORF">B0I24_1066</name>
</gene>
<proteinExistence type="predicted"/>
<reference evidence="1 2" key="1">
    <citation type="submission" date="2018-06" db="EMBL/GenBank/DDBJ databases">
        <title>Genomic Encyclopedia of Type Strains, Phase III (KMG-III): the genomes of soil and plant-associated and newly described type strains.</title>
        <authorList>
            <person name="Whitman W."/>
        </authorList>
    </citation>
    <scope>NUCLEOTIDE SEQUENCE [LARGE SCALE GENOMIC DNA]</scope>
    <source>
        <strain evidence="1 2">CGMCC 1.15366</strain>
    </source>
</reference>
<evidence type="ECO:0008006" key="3">
    <source>
        <dbReference type="Google" id="ProtNLM"/>
    </source>
</evidence>
<evidence type="ECO:0000313" key="1">
    <source>
        <dbReference type="EMBL" id="RAJ96943.1"/>
    </source>
</evidence>
<dbReference type="RefSeq" id="WP_157983241.1">
    <property type="nucleotide sequence ID" value="NZ_PIPK01000006.1"/>
</dbReference>
<accession>A0A327WVM5</accession>
<name>A0A327WVM5_9GAMM</name>
<comment type="caution">
    <text evidence="1">The sequence shown here is derived from an EMBL/GenBank/DDBJ whole genome shotgun (WGS) entry which is preliminary data.</text>
</comment>
<sequence length="56" mass="6045">MFSFARKPAVVPEPVSNFASQSDYIAAIKAHVAYIEFLPDGEIVDLNPLLASVTGH</sequence>
<dbReference type="Proteomes" id="UP000249203">
    <property type="component" value="Unassembled WGS sequence"/>
</dbReference>
<protein>
    <recommendedName>
        <fullName evidence="3">PAS domain-containing protein</fullName>
    </recommendedName>
</protein>